<accession>A0A939G4M8</accession>
<proteinExistence type="predicted"/>
<name>A0A939G4M8_9BACT</name>
<evidence type="ECO:0000313" key="3">
    <source>
        <dbReference type="Proteomes" id="UP000664795"/>
    </source>
</evidence>
<reference evidence="2 3" key="1">
    <citation type="submission" date="2021-03" db="EMBL/GenBank/DDBJ databases">
        <title>Fibrella sp. HMF5036 genome sequencing and assembly.</title>
        <authorList>
            <person name="Kang H."/>
            <person name="Kim H."/>
            <person name="Bae S."/>
            <person name="Joh K."/>
        </authorList>
    </citation>
    <scope>NUCLEOTIDE SEQUENCE [LARGE SCALE GENOMIC DNA]</scope>
    <source>
        <strain evidence="2 3">HMF5036</strain>
    </source>
</reference>
<gene>
    <name evidence="2" type="ORF">J2I48_13545</name>
</gene>
<dbReference type="Gene3D" id="3.40.50.1820">
    <property type="entry name" value="alpha/beta hydrolase"/>
    <property type="match status" value="1"/>
</dbReference>
<comment type="caution">
    <text evidence="2">The sequence shown here is derived from an EMBL/GenBank/DDBJ whole genome shotgun (WGS) entry which is preliminary data.</text>
</comment>
<dbReference type="Proteomes" id="UP000664795">
    <property type="component" value="Unassembled WGS sequence"/>
</dbReference>
<evidence type="ECO:0000313" key="2">
    <source>
        <dbReference type="EMBL" id="MBO0932029.1"/>
    </source>
</evidence>
<dbReference type="InterPro" id="IPR050583">
    <property type="entry name" value="Mycobacterial_A85_antigen"/>
</dbReference>
<keyword evidence="1" id="KW-0732">Signal</keyword>
<protein>
    <submittedName>
        <fullName evidence="2">Esterase family protein</fullName>
    </submittedName>
</protein>
<keyword evidence="3" id="KW-1185">Reference proteome</keyword>
<dbReference type="EMBL" id="JAFMYU010000010">
    <property type="protein sequence ID" value="MBO0932029.1"/>
    <property type="molecule type" value="Genomic_DNA"/>
</dbReference>
<dbReference type="AlphaFoldDB" id="A0A939G4M8"/>
<dbReference type="SUPFAM" id="SSF53474">
    <property type="entry name" value="alpha/beta-Hydrolases"/>
    <property type="match status" value="1"/>
</dbReference>
<evidence type="ECO:0000256" key="1">
    <source>
        <dbReference type="SAM" id="SignalP"/>
    </source>
</evidence>
<dbReference type="InterPro" id="IPR029058">
    <property type="entry name" value="AB_hydrolase_fold"/>
</dbReference>
<dbReference type="GO" id="GO:0016747">
    <property type="term" value="F:acyltransferase activity, transferring groups other than amino-acyl groups"/>
    <property type="evidence" value="ECO:0007669"/>
    <property type="project" value="TreeGrafter"/>
</dbReference>
<dbReference type="PANTHER" id="PTHR48098">
    <property type="entry name" value="ENTEROCHELIN ESTERASE-RELATED"/>
    <property type="match status" value="1"/>
</dbReference>
<dbReference type="InterPro" id="IPR000801">
    <property type="entry name" value="Esterase-like"/>
</dbReference>
<organism evidence="2 3">
    <name type="scientific">Fibrella aquatilis</name>
    <dbReference type="NCBI Taxonomy" id="2817059"/>
    <lineage>
        <taxon>Bacteria</taxon>
        <taxon>Pseudomonadati</taxon>
        <taxon>Bacteroidota</taxon>
        <taxon>Cytophagia</taxon>
        <taxon>Cytophagales</taxon>
        <taxon>Spirosomataceae</taxon>
        <taxon>Fibrella</taxon>
    </lineage>
</organism>
<feature type="signal peptide" evidence="1">
    <location>
        <begin position="1"/>
        <end position="21"/>
    </location>
</feature>
<dbReference type="Pfam" id="PF00756">
    <property type="entry name" value="Esterase"/>
    <property type="match status" value="1"/>
</dbReference>
<dbReference type="PANTHER" id="PTHR48098:SF1">
    <property type="entry name" value="DIACYLGLYCEROL ACYLTRANSFERASE_MYCOLYLTRANSFERASE AG85A"/>
    <property type="match status" value="1"/>
</dbReference>
<sequence length="272" mass="30928">MNLKVWFVLPFLLSITFTLVAGHVDTVQVASPAMNRTVKCVVITPDRYASAPADRFPVVYLLHGFGGSHRDWIGNLPELATYADRYGIIIACPDAQNSWYLDSPINPVMRYETFMTTELIPYLDTQYRTLADRQHRAITGLSMGGHGALYLAVRHRDLYSQAGSLSGGVDFRPFPGNWEIKGLLGEEPANQAVWDKNVVINVIESLQTGELRLMIDCGTDDFFTTVNRNLHQKLLQRNIAHDYVERPGGHTWDYWRNNIESHLLFFRNGFPR</sequence>
<feature type="chain" id="PRO_5038038738" evidence="1">
    <location>
        <begin position="22"/>
        <end position="272"/>
    </location>
</feature>